<name>A0A1D8TUC9_9CYAN</name>
<dbReference type="InterPro" id="IPR050445">
    <property type="entry name" value="Bact_polysacc_biosynth/exp"/>
</dbReference>
<keyword evidence="10" id="KW-0472">Membrane</keyword>
<proteinExistence type="inferred from homology"/>
<organism evidence="13 14">
    <name type="scientific">Moorena producens PAL-8-15-08-1</name>
    <dbReference type="NCBI Taxonomy" id="1458985"/>
    <lineage>
        <taxon>Bacteria</taxon>
        <taxon>Bacillati</taxon>
        <taxon>Cyanobacteriota</taxon>
        <taxon>Cyanophyceae</taxon>
        <taxon>Coleofasciculales</taxon>
        <taxon>Coleofasciculaceae</taxon>
        <taxon>Moorena</taxon>
    </lineage>
</organism>
<dbReference type="InterPro" id="IPR025669">
    <property type="entry name" value="AAA_dom"/>
</dbReference>
<gene>
    <name evidence="13" type="ORF">BJP34_19145</name>
</gene>
<evidence type="ECO:0000256" key="6">
    <source>
        <dbReference type="ARBA" id="ARBA00022840"/>
    </source>
</evidence>
<dbReference type="Gene3D" id="3.40.50.300">
    <property type="entry name" value="P-loop containing nucleotide triphosphate hydrolases"/>
    <property type="match status" value="1"/>
</dbReference>
<dbReference type="InterPro" id="IPR005702">
    <property type="entry name" value="Wzc-like_C"/>
</dbReference>
<dbReference type="CDD" id="cd05387">
    <property type="entry name" value="BY-kinase"/>
    <property type="match status" value="1"/>
</dbReference>
<keyword evidence="4" id="KW-0547">Nucleotide-binding</keyword>
<dbReference type="STRING" id="1458985.BJP34_19145"/>
<evidence type="ECO:0000256" key="4">
    <source>
        <dbReference type="ARBA" id="ARBA00022741"/>
    </source>
</evidence>
<dbReference type="EMBL" id="CP017599">
    <property type="protein sequence ID" value="AOX01270.1"/>
    <property type="molecule type" value="Genomic_DNA"/>
</dbReference>
<dbReference type="GO" id="GO:0042802">
    <property type="term" value="F:identical protein binding"/>
    <property type="evidence" value="ECO:0007669"/>
    <property type="project" value="UniProtKB-ARBA"/>
</dbReference>
<keyword evidence="9" id="KW-0175">Coiled coil</keyword>
<keyword evidence="5" id="KW-0418">Kinase</keyword>
<dbReference type="GO" id="GO:0005886">
    <property type="term" value="C:plasma membrane"/>
    <property type="evidence" value="ECO:0007669"/>
    <property type="project" value="UniProtKB-ARBA"/>
</dbReference>
<evidence type="ECO:0000256" key="10">
    <source>
        <dbReference type="SAM" id="Phobius"/>
    </source>
</evidence>
<dbReference type="Pfam" id="PF13614">
    <property type="entry name" value="AAA_31"/>
    <property type="match status" value="1"/>
</dbReference>
<keyword evidence="10" id="KW-0812">Transmembrane</keyword>
<feature type="domain" description="Tyrosine-protein kinase G-rich" evidence="12">
    <location>
        <begin position="371"/>
        <end position="444"/>
    </location>
</feature>
<dbReference type="PANTHER" id="PTHR32309:SF13">
    <property type="entry name" value="FERRIC ENTEROBACTIN TRANSPORT PROTEIN FEPE"/>
    <property type="match status" value="1"/>
</dbReference>
<feature type="coiled-coil region" evidence="9">
    <location>
        <begin position="329"/>
        <end position="387"/>
    </location>
</feature>
<keyword evidence="6" id="KW-0067">ATP-binding</keyword>
<feature type="coiled-coil region" evidence="9">
    <location>
        <begin position="178"/>
        <end position="282"/>
    </location>
</feature>
<feature type="domain" description="AAA" evidence="11">
    <location>
        <begin position="538"/>
        <end position="649"/>
    </location>
</feature>
<dbReference type="SUPFAM" id="SSF52540">
    <property type="entry name" value="P-loop containing nucleoside triphosphate hydrolases"/>
    <property type="match status" value="1"/>
</dbReference>
<dbReference type="GO" id="GO:0005524">
    <property type="term" value="F:ATP binding"/>
    <property type="evidence" value="ECO:0007669"/>
    <property type="project" value="UniProtKB-KW"/>
</dbReference>
<evidence type="ECO:0000259" key="11">
    <source>
        <dbReference type="Pfam" id="PF13614"/>
    </source>
</evidence>
<evidence type="ECO:0000256" key="3">
    <source>
        <dbReference type="ARBA" id="ARBA00022679"/>
    </source>
</evidence>
<dbReference type="PANTHER" id="PTHR32309">
    <property type="entry name" value="TYROSINE-PROTEIN KINASE"/>
    <property type="match status" value="1"/>
</dbReference>
<evidence type="ECO:0000256" key="1">
    <source>
        <dbReference type="ARBA" id="ARBA00007316"/>
    </source>
</evidence>
<comment type="similarity">
    <text evidence="1">Belongs to the CpsD/CapB family.</text>
</comment>
<accession>A0A1D8TUC9</accession>
<feature type="transmembrane region" description="Helical" evidence="10">
    <location>
        <begin position="20"/>
        <end position="40"/>
    </location>
</feature>
<dbReference type="InterPro" id="IPR032807">
    <property type="entry name" value="GNVR"/>
</dbReference>
<dbReference type="FunFam" id="3.40.50.300:FF:000527">
    <property type="entry name" value="Tyrosine-protein kinase etk"/>
    <property type="match status" value="1"/>
</dbReference>
<dbReference type="EC" id="2.7.10.2" evidence="2"/>
<dbReference type="KEGG" id="mpro:BJP34_19145"/>
<dbReference type="AlphaFoldDB" id="A0A1D8TUC9"/>
<dbReference type="Pfam" id="PF13807">
    <property type="entry name" value="GNVR"/>
    <property type="match status" value="1"/>
</dbReference>
<evidence type="ECO:0000259" key="12">
    <source>
        <dbReference type="Pfam" id="PF13807"/>
    </source>
</evidence>
<dbReference type="GO" id="GO:0004715">
    <property type="term" value="F:non-membrane spanning protein tyrosine kinase activity"/>
    <property type="evidence" value="ECO:0007669"/>
    <property type="project" value="UniProtKB-EC"/>
</dbReference>
<dbReference type="RefSeq" id="WP_070393714.1">
    <property type="nucleotide sequence ID" value="NZ_CP017599.1"/>
</dbReference>
<evidence type="ECO:0000256" key="5">
    <source>
        <dbReference type="ARBA" id="ARBA00022777"/>
    </source>
</evidence>
<evidence type="ECO:0000256" key="2">
    <source>
        <dbReference type="ARBA" id="ARBA00011903"/>
    </source>
</evidence>
<comment type="catalytic activity">
    <reaction evidence="8">
        <text>L-tyrosyl-[protein] + ATP = O-phospho-L-tyrosyl-[protein] + ADP + H(+)</text>
        <dbReference type="Rhea" id="RHEA:10596"/>
        <dbReference type="Rhea" id="RHEA-COMP:10136"/>
        <dbReference type="Rhea" id="RHEA-COMP:20101"/>
        <dbReference type="ChEBI" id="CHEBI:15378"/>
        <dbReference type="ChEBI" id="CHEBI:30616"/>
        <dbReference type="ChEBI" id="CHEBI:46858"/>
        <dbReference type="ChEBI" id="CHEBI:61978"/>
        <dbReference type="ChEBI" id="CHEBI:456216"/>
        <dbReference type="EC" id="2.7.10.2"/>
    </reaction>
</comment>
<sequence length="730" mass="80543">MDSPESSRFEQYWWILKRRWLPASGIFVSVSVIMSLVASFQKPVYVAQGLLLFKRLNTTSSVTEVGKEIGILQPLVDQSNPLDTEANIMMSEPLAQKTITALNLTDNQGKPLATKDFLHNVSVTNIRKTDLLEVSYQSQDPKEAAAVVNQLMSIYLENHLDFQRAEAVAARKFIEKQLPQAEATVSKTEAALRQFKQENQVISLDAEARSAIEVLTDLQKEIAQNQSKMADVNAQYESLQTRLGMNSKQAIALTALKQSPEVQEALQELRQVEVELALERNRFQPTHPTIANLESKVASLKGILNQRVKQVSNAKPKPHSQLFQLGDLQQELTKELVELEAARLGLANQTKALVNAQTAYRKRLNDLPRLEQQQRELERQLDVSQSTYSLLLNKLGEIQVAENQNMGNARIIAGAQVPMIPISSAKIAYIAACFQGLLATAAIIYILETRDKSLKTIKDVKQLFKFTLLGVIPHFNKSQVLNPSQEVLDPFTPQVIVRNTPRSPISESYRMLQANLKFLSSDKALKAVTVTSSLPQEGKSTVSANLAAVIAQRGSKVLLIDADLHKPVQHRIWDLSNEVGLSNMLVNQVKLGDAIKPVSETLDVLTSGVVPPNPAVLLDSERMASLINHVASRYDFVIIDTPSLNVAADAPILGKMTDGVLLVSRPGVVDSGSAAFAKGLLEQSGQTVLGLVVNGVIPDNEPNSYYYFSQEYISDESVALNRILDVASYE</sequence>
<evidence type="ECO:0000256" key="7">
    <source>
        <dbReference type="ARBA" id="ARBA00023137"/>
    </source>
</evidence>
<keyword evidence="7" id="KW-0829">Tyrosine-protein kinase</keyword>
<evidence type="ECO:0000256" key="8">
    <source>
        <dbReference type="ARBA" id="ARBA00051245"/>
    </source>
</evidence>
<keyword evidence="10" id="KW-1133">Transmembrane helix</keyword>
<dbReference type="NCBIfam" id="TIGR01007">
    <property type="entry name" value="eps_fam"/>
    <property type="match status" value="1"/>
</dbReference>
<dbReference type="OrthoDB" id="9758283at2"/>
<dbReference type="Proteomes" id="UP000177870">
    <property type="component" value="Chromosome"/>
</dbReference>
<keyword evidence="3" id="KW-0808">Transferase</keyword>
<reference evidence="14" key="1">
    <citation type="submission" date="2016-10" db="EMBL/GenBank/DDBJ databases">
        <title>Comparative genomics uncovers the prolific and rare metabolic potential of the cyanobacterial genus Moorea.</title>
        <authorList>
            <person name="Leao T."/>
            <person name="Castelao G."/>
            <person name="Korobeynikov A."/>
            <person name="Monroe E.A."/>
            <person name="Podell S."/>
            <person name="Glukhov E."/>
            <person name="Allen E."/>
            <person name="Gerwick W.H."/>
            <person name="Gerwick L."/>
        </authorList>
    </citation>
    <scope>NUCLEOTIDE SEQUENCE [LARGE SCALE GENOMIC DNA]</scope>
    <source>
        <strain evidence="14">PAL-8-15-08-1</strain>
    </source>
</reference>
<evidence type="ECO:0000313" key="13">
    <source>
        <dbReference type="EMBL" id="AOX01270.1"/>
    </source>
</evidence>
<dbReference type="InterPro" id="IPR027417">
    <property type="entry name" value="P-loop_NTPase"/>
</dbReference>
<evidence type="ECO:0000313" key="14">
    <source>
        <dbReference type="Proteomes" id="UP000177870"/>
    </source>
</evidence>
<evidence type="ECO:0000256" key="9">
    <source>
        <dbReference type="SAM" id="Coils"/>
    </source>
</evidence>
<protein>
    <recommendedName>
        <fullName evidence="2">non-specific protein-tyrosine kinase</fullName>
        <ecNumber evidence="2">2.7.10.2</ecNumber>
    </recommendedName>
</protein>